<evidence type="ECO:0000256" key="3">
    <source>
        <dbReference type="ARBA" id="ARBA00022448"/>
    </source>
</evidence>
<evidence type="ECO:0000313" key="11">
    <source>
        <dbReference type="WBParaSite" id="Pan_g4587.t1"/>
    </source>
</evidence>
<dbReference type="Pfam" id="PF05511">
    <property type="entry name" value="ATP-synt_F6"/>
    <property type="match status" value="1"/>
</dbReference>
<keyword evidence="7" id="KW-0406">Ion transport</keyword>
<keyword evidence="5" id="KW-0375">Hydrogen ion transport</keyword>
<evidence type="ECO:0000256" key="5">
    <source>
        <dbReference type="ARBA" id="ARBA00022781"/>
    </source>
</evidence>
<evidence type="ECO:0000313" key="10">
    <source>
        <dbReference type="Proteomes" id="UP000492821"/>
    </source>
</evidence>
<evidence type="ECO:0000256" key="1">
    <source>
        <dbReference type="ARBA" id="ARBA00004273"/>
    </source>
</evidence>
<name>A0A7E4ZZD2_PANRE</name>
<dbReference type="InterPro" id="IPR008387">
    <property type="entry name" value="ATP_synth_f6_mt"/>
</dbReference>
<evidence type="ECO:0000256" key="6">
    <source>
        <dbReference type="ARBA" id="ARBA00022792"/>
    </source>
</evidence>
<reference evidence="10" key="1">
    <citation type="journal article" date="2013" name="Genetics">
        <title>The draft genome and transcriptome of Panagrellus redivivus are shaped by the harsh demands of a free-living lifestyle.</title>
        <authorList>
            <person name="Srinivasan J."/>
            <person name="Dillman A.R."/>
            <person name="Macchietto M.G."/>
            <person name="Heikkinen L."/>
            <person name="Lakso M."/>
            <person name="Fracchia K.M."/>
            <person name="Antoshechkin I."/>
            <person name="Mortazavi A."/>
            <person name="Wong G."/>
            <person name="Sternberg P.W."/>
        </authorList>
    </citation>
    <scope>NUCLEOTIDE SEQUENCE [LARGE SCALE GENOMIC DNA]</scope>
    <source>
        <strain evidence="10">MT8872</strain>
    </source>
</reference>
<comment type="similarity">
    <text evidence="2">Belongs to the eukaryotic ATPase subunit F6 family.</text>
</comment>
<dbReference type="Proteomes" id="UP000492821">
    <property type="component" value="Unassembled WGS sequence"/>
</dbReference>
<evidence type="ECO:0000256" key="4">
    <source>
        <dbReference type="ARBA" id="ARBA00022547"/>
    </source>
</evidence>
<evidence type="ECO:0000256" key="7">
    <source>
        <dbReference type="ARBA" id="ARBA00023065"/>
    </source>
</evidence>
<keyword evidence="9" id="KW-0472">Membrane</keyword>
<dbReference type="InterPro" id="IPR036204">
    <property type="entry name" value="ATP_synth_f6_sf_mt"/>
</dbReference>
<dbReference type="PANTHER" id="PTHR12441:SF10">
    <property type="entry name" value="ATP SYNTHASE-COUPLING FACTOR 6, MITOCHONDRIAL"/>
    <property type="match status" value="1"/>
</dbReference>
<keyword evidence="4" id="KW-0138">CF(0)</keyword>
<dbReference type="Gene3D" id="1.10.246.110">
    <property type="entry name" value="Mitochondrial ATP synthase-coupling factor 6"/>
    <property type="match status" value="1"/>
</dbReference>
<evidence type="ECO:0000256" key="2">
    <source>
        <dbReference type="ARBA" id="ARBA00007346"/>
    </source>
</evidence>
<dbReference type="GO" id="GO:0015986">
    <property type="term" value="P:proton motive force-driven ATP synthesis"/>
    <property type="evidence" value="ECO:0007669"/>
    <property type="project" value="InterPro"/>
</dbReference>
<organism evidence="10 11">
    <name type="scientific">Panagrellus redivivus</name>
    <name type="common">Microworm</name>
    <dbReference type="NCBI Taxonomy" id="6233"/>
    <lineage>
        <taxon>Eukaryota</taxon>
        <taxon>Metazoa</taxon>
        <taxon>Ecdysozoa</taxon>
        <taxon>Nematoda</taxon>
        <taxon>Chromadorea</taxon>
        <taxon>Rhabditida</taxon>
        <taxon>Tylenchina</taxon>
        <taxon>Panagrolaimomorpha</taxon>
        <taxon>Panagrolaimoidea</taxon>
        <taxon>Panagrolaimidae</taxon>
        <taxon>Panagrellus</taxon>
    </lineage>
</organism>
<keyword evidence="8" id="KW-0496">Mitochondrion</keyword>
<protein>
    <submittedName>
        <fullName evidence="11">ATP synthase-coupling factor 6, mitochondrial</fullName>
    </submittedName>
</protein>
<dbReference type="PANTHER" id="PTHR12441">
    <property type="entry name" value="ATP SYNTHASE COUPLING FACTOR 6, MITOCHONDRIAL"/>
    <property type="match status" value="1"/>
</dbReference>
<keyword evidence="6" id="KW-0999">Mitochondrion inner membrane</keyword>
<reference evidence="11" key="2">
    <citation type="submission" date="2020-10" db="UniProtKB">
        <authorList>
            <consortium name="WormBaseParasite"/>
        </authorList>
    </citation>
    <scope>IDENTIFICATION</scope>
</reference>
<dbReference type="WBParaSite" id="Pan_g4587.t1">
    <property type="protein sequence ID" value="Pan_g4587.t1"/>
    <property type="gene ID" value="Pan_g4587"/>
</dbReference>
<keyword evidence="10" id="KW-1185">Reference proteome</keyword>
<proteinExistence type="inferred from homology"/>
<sequence length="145" mass="15607">MFRQVVAPARALSTSALRQKEDLIAGAFLKQIRDLASKQKSAGGLVNTSPEIKKSLDEQLNRLANKFKLANADVVAKLNVDFEKAQVESSVAAGLEGKSLDELIAGVKAEEAAYLKQREEKKKIEQQRLAALASAESGSANAKRA</sequence>
<evidence type="ECO:0000256" key="9">
    <source>
        <dbReference type="ARBA" id="ARBA00023136"/>
    </source>
</evidence>
<dbReference type="SUPFAM" id="SSF111357">
    <property type="entry name" value="Mitochondrial ATP synthase coupling factor 6"/>
    <property type="match status" value="1"/>
</dbReference>
<dbReference type="GO" id="GO:0015078">
    <property type="term" value="F:proton transmembrane transporter activity"/>
    <property type="evidence" value="ECO:0007669"/>
    <property type="project" value="InterPro"/>
</dbReference>
<evidence type="ECO:0000256" key="8">
    <source>
        <dbReference type="ARBA" id="ARBA00023128"/>
    </source>
</evidence>
<keyword evidence="3" id="KW-0813">Transport</keyword>
<comment type="subcellular location">
    <subcellularLocation>
        <location evidence="1">Mitochondrion inner membrane</location>
    </subcellularLocation>
</comment>
<dbReference type="AlphaFoldDB" id="A0A7E4ZZD2"/>
<dbReference type="GO" id="GO:0045259">
    <property type="term" value="C:proton-transporting ATP synthase complex"/>
    <property type="evidence" value="ECO:0007669"/>
    <property type="project" value="UniProtKB-KW"/>
</dbReference>
<dbReference type="GO" id="GO:0005743">
    <property type="term" value="C:mitochondrial inner membrane"/>
    <property type="evidence" value="ECO:0007669"/>
    <property type="project" value="UniProtKB-SubCell"/>
</dbReference>
<accession>A0A7E4ZZD2</accession>